<dbReference type="GeneID" id="54475713"/>
<evidence type="ECO:0000313" key="3">
    <source>
        <dbReference type="Proteomes" id="UP000799767"/>
    </source>
</evidence>
<feature type="transmembrane region" description="Helical" evidence="1">
    <location>
        <begin position="279"/>
        <end position="299"/>
    </location>
</feature>
<keyword evidence="3" id="KW-1185">Reference proteome</keyword>
<dbReference type="AlphaFoldDB" id="A0A6A6PI91"/>
<feature type="transmembrane region" description="Helical" evidence="1">
    <location>
        <begin position="305"/>
        <end position="326"/>
    </location>
</feature>
<feature type="transmembrane region" description="Helical" evidence="1">
    <location>
        <begin position="224"/>
        <end position="242"/>
    </location>
</feature>
<dbReference type="InterPro" id="IPR053018">
    <property type="entry name" value="Elsinochrome_Biosynth-Asso"/>
</dbReference>
<gene>
    <name evidence="2" type="ORF">BDY17DRAFT_304332</name>
</gene>
<dbReference type="Proteomes" id="UP000799767">
    <property type="component" value="Unassembled WGS sequence"/>
</dbReference>
<organism evidence="2 3">
    <name type="scientific">Neohortaea acidophila</name>
    <dbReference type="NCBI Taxonomy" id="245834"/>
    <lineage>
        <taxon>Eukaryota</taxon>
        <taxon>Fungi</taxon>
        <taxon>Dikarya</taxon>
        <taxon>Ascomycota</taxon>
        <taxon>Pezizomycotina</taxon>
        <taxon>Dothideomycetes</taxon>
        <taxon>Dothideomycetidae</taxon>
        <taxon>Mycosphaerellales</taxon>
        <taxon>Teratosphaeriaceae</taxon>
        <taxon>Neohortaea</taxon>
    </lineage>
</organism>
<dbReference type="PANTHER" id="PTHR37577:SF1">
    <property type="entry name" value="INTEGRAL MEMBRANE PROTEIN"/>
    <property type="match status" value="1"/>
</dbReference>
<dbReference type="EMBL" id="MU001641">
    <property type="protein sequence ID" value="KAF2479645.1"/>
    <property type="molecule type" value="Genomic_DNA"/>
</dbReference>
<reference evidence="2" key="1">
    <citation type="journal article" date="2020" name="Stud. Mycol.">
        <title>101 Dothideomycetes genomes: a test case for predicting lifestyles and emergence of pathogens.</title>
        <authorList>
            <person name="Haridas S."/>
            <person name="Albert R."/>
            <person name="Binder M."/>
            <person name="Bloem J."/>
            <person name="Labutti K."/>
            <person name="Salamov A."/>
            <person name="Andreopoulos B."/>
            <person name="Baker S."/>
            <person name="Barry K."/>
            <person name="Bills G."/>
            <person name="Bluhm B."/>
            <person name="Cannon C."/>
            <person name="Castanera R."/>
            <person name="Culley D."/>
            <person name="Daum C."/>
            <person name="Ezra D."/>
            <person name="Gonzalez J."/>
            <person name="Henrissat B."/>
            <person name="Kuo A."/>
            <person name="Liang C."/>
            <person name="Lipzen A."/>
            <person name="Lutzoni F."/>
            <person name="Magnuson J."/>
            <person name="Mondo S."/>
            <person name="Nolan M."/>
            <person name="Ohm R."/>
            <person name="Pangilinan J."/>
            <person name="Park H.-J."/>
            <person name="Ramirez L."/>
            <person name="Alfaro M."/>
            <person name="Sun H."/>
            <person name="Tritt A."/>
            <person name="Yoshinaga Y."/>
            <person name="Zwiers L.-H."/>
            <person name="Turgeon B."/>
            <person name="Goodwin S."/>
            <person name="Spatafora J."/>
            <person name="Crous P."/>
            <person name="Grigoriev I."/>
        </authorList>
    </citation>
    <scope>NUCLEOTIDE SEQUENCE</scope>
    <source>
        <strain evidence="2">CBS 113389</strain>
    </source>
</reference>
<sequence length="479" mass="53090">MGNCESIVDPCADANANDVSDIAGIGVLLAFLITAWFSVILAIVAYWTCCIPDELLTTYDKLFSRRSGDYSAKWTNIIRDAIMTLADQQIVTGIAILVAGFAQIHSLSIYLWQSVIYLAWMSSVVHLTSLTYLRYYLRERRALRVWRLAGMSALFCLLFAALYPTTGLDWECNVSSSLSNSHAKCLPIQFPARCYWTRPPSRLQELANASGVCPGGNSVSLDGVVSYLLLGITYLWKAVMLFDSAEKRVKRWSSISPLRASEKLIKRIILGRPSRLRRLLYPVTTSVYVITLAVFELAGSFAGSLWIINASLIWGTMLLVTPRIVLQHSNATEQENVWQFGQILPVLLLAGPLLTMALQAFSTEEEERAEEAHYHPLSAPSDQSSTGKSVKQLFASLDEQHPATRDNLHAAIYQSRIFKTILVLINLGIAGYLGFTFTSITSGLGVLPFLETFATVLLFCPAVLGLIAISAVPWSRLYR</sequence>
<feature type="transmembrane region" description="Helical" evidence="1">
    <location>
        <begin position="421"/>
        <end position="447"/>
    </location>
</feature>
<keyword evidence="1" id="KW-0812">Transmembrane</keyword>
<dbReference type="OrthoDB" id="5427664at2759"/>
<protein>
    <submittedName>
        <fullName evidence="2">Uncharacterized protein</fullName>
    </submittedName>
</protein>
<name>A0A6A6PI91_9PEZI</name>
<feature type="transmembrane region" description="Helical" evidence="1">
    <location>
        <begin position="90"/>
        <end position="109"/>
    </location>
</feature>
<dbReference type="RefSeq" id="XP_033586215.1">
    <property type="nucleotide sequence ID" value="XM_033734711.1"/>
</dbReference>
<dbReference type="PANTHER" id="PTHR37577">
    <property type="entry name" value="INTEGRAL MEMBRANE PROTEIN"/>
    <property type="match status" value="1"/>
</dbReference>
<feature type="transmembrane region" description="Helical" evidence="1">
    <location>
        <begin position="453"/>
        <end position="474"/>
    </location>
</feature>
<feature type="transmembrane region" description="Helical" evidence="1">
    <location>
        <begin position="145"/>
        <end position="163"/>
    </location>
</feature>
<feature type="transmembrane region" description="Helical" evidence="1">
    <location>
        <begin position="22"/>
        <end position="47"/>
    </location>
</feature>
<keyword evidence="1" id="KW-1133">Transmembrane helix</keyword>
<evidence type="ECO:0000256" key="1">
    <source>
        <dbReference type="SAM" id="Phobius"/>
    </source>
</evidence>
<feature type="transmembrane region" description="Helical" evidence="1">
    <location>
        <begin position="115"/>
        <end position="133"/>
    </location>
</feature>
<keyword evidence="1" id="KW-0472">Membrane</keyword>
<proteinExistence type="predicted"/>
<accession>A0A6A6PI91</accession>
<evidence type="ECO:0000313" key="2">
    <source>
        <dbReference type="EMBL" id="KAF2479645.1"/>
    </source>
</evidence>